<accession>A0ABS9UXS9</accession>
<organism evidence="1 2">
    <name type="scientific">Belliella filtrata</name>
    <dbReference type="NCBI Taxonomy" id="2923435"/>
    <lineage>
        <taxon>Bacteria</taxon>
        <taxon>Pseudomonadati</taxon>
        <taxon>Bacteroidota</taxon>
        <taxon>Cytophagia</taxon>
        <taxon>Cytophagales</taxon>
        <taxon>Cyclobacteriaceae</taxon>
        <taxon>Belliella</taxon>
    </lineage>
</organism>
<proteinExistence type="predicted"/>
<dbReference type="RefSeq" id="WP_241347323.1">
    <property type="nucleotide sequence ID" value="NZ_JAKZGP010000010.1"/>
</dbReference>
<evidence type="ECO:0000313" key="1">
    <source>
        <dbReference type="EMBL" id="MCH7408962.1"/>
    </source>
</evidence>
<comment type="caution">
    <text evidence="1">The sequence shown here is derived from an EMBL/GenBank/DDBJ whole genome shotgun (WGS) entry which is preliminary data.</text>
</comment>
<evidence type="ECO:0008006" key="3">
    <source>
        <dbReference type="Google" id="ProtNLM"/>
    </source>
</evidence>
<dbReference type="PROSITE" id="PS51257">
    <property type="entry name" value="PROKAR_LIPOPROTEIN"/>
    <property type="match status" value="1"/>
</dbReference>
<dbReference type="Proteomes" id="UP001165489">
    <property type="component" value="Unassembled WGS sequence"/>
</dbReference>
<dbReference type="EMBL" id="JAKZGP010000010">
    <property type="protein sequence ID" value="MCH7408962.1"/>
    <property type="molecule type" value="Genomic_DNA"/>
</dbReference>
<name>A0ABS9UXS9_9BACT</name>
<protein>
    <recommendedName>
        <fullName evidence="3">Gluconate 2-dehydrogenase subunit 3</fullName>
    </recommendedName>
</protein>
<reference evidence="1" key="1">
    <citation type="submission" date="2022-03" db="EMBL/GenBank/DDBJ databases">
        <title>De novo assembled genomes of Belliella spp. (Cyclobacteriaceae) strains.</title>
        <authorList>
            <person name="Szabo A."/>
            <person name="Korponai K."/>
            <person name="Felfoldi T."/>
        </authorList>
    </citation>
    <scope>NUCLEOTIDE SEQUENCE</scope>
    <source>
        <strain evidence="1">DSM 111904</strain>
    </source>
</reference>
<gene>
    <name evidence="1" type="ORF">MM239_06125</name>
</gene>
<keyword evidence="2" id="KW-1185">Reference proteome</keyword>
<sequence length="216" mass="24610">MNTKAKILGFLFLVIFFSCGSKDSNNNNIESGFLDLNDKYANDSVRNKIFTIAYNNESTAPSYIVFKAKNLNTGEIKEICTEAPFLSGAMHHEFGMGHDLKSSGFIDSLILANHERIFEFENEEALKNIGFEEYPSRKRIEEIAATIDLDYYFKSFGSNENVKFMEFDKDEYFNQLAFAHIMFNCGIITSRSSMGGNNIWFGYPSIRAPEIPDIDQ</sequence>
<evidence type="ECO:0000313" key="2">
    <source>
        <dbReference type="Proteomes" id="UP001165489"/>
    </source>
</evidence>